<feature type="compositionally biased region" description="Polar residues" evidence="1">
    <location>
        <begin position="217"/>
        <end position="251"/>
    </location>
</feature>
<dbReference type="RefSeq" id="XP_062747164.1">
    <property type="nucleotide sequence ID" value="XM_062887349.1"/>
</dbReference>
<feature type="transmembrane region" description="Helical" evidence="2">
    <location>
        <begin position="555"/>
        <end position="573"/>
    </location>
</feature>
<dbReference type="Proteomes" id="UP001323405">
    <property type="component" value="Unassembled WGS sequence"/>
</dbReference>
<gene>
    <name evidence="3" type="ORF">QC762_204580</name>
</gene>
<evidence type="ECO:0000313" key="3">
    <source>
        <dbReference type="EMBL" id="KAK4658192.1"/>
    </source>
</evidence>
<feature type="transmembrane region" description="Helical" evidence="2">
    <location>
        <begin position="483"/>
        <end position="504"/>
    </location>
</feature>
<name>A0ABR0GR83_9PEZI</name>
<dbReference type="Pfam" id="PF11915">
    <property type="entry name" value="DUF3433"/>
    <property type="match status" value="2"/>
</dbReference>
<protein>
    <submittedName>
        <fullName evidence="3">Uncharacterized protein</fullName>
    </submittedName>
</protein>
<feature type="compositionally biased region" description="Polar residues" evidence="1">
    <location>
        <begin position="195"/>
        <end position="210"/>
    </location>
</feature>
<feature type="transmembrane region" description="Helical" evidence="2">
    <location>
        <begin position="840"/>
        <end position="859"/>
    </location>
</feature>
<dbReference type="PANTHER" id="PTHR37544">
    <property type="entry name" value="SPRAY-RELATED"/>
    <property type="match status" value="1"/>
</dbReference>
<evidence type="ECO:0000313" key="4">
    <source>
        <dbReference type="Proteomes" id="UP001323405"/>
    </source>
</evidence>
<feature type="transmembrane region" description="Helical" evidence="2">
    <location>
        <begin position="733"/>
        <end position="756"/>
    </location>
</feature>
<reference evidence="3 4" key="1">
    <citation type="journal article" date="2023" name="bioRxiv">
        <title>High-quality genome assemblies of four members of thePodospora anserinaspecies complex.</title>
        <authorList>
            <person name="Ament-Velasquez S.L."/>
            <person name="Vogan A.A."/>
            <person name="Wallerman O."/>
            <person name="Hartmann F."/>
            <person name="Gautier V."/>
            <person name="Silar P."/>
            <person name="Giraud T."/>
            <person name="Johannesson H."/>
        </authorList>
    </citation>
    <scope>NUCLEOTIDE SEQUENCE [LARGE SCALE GENOMIC DNA]</scope>
    <source>
        <strain evidence="3 4">CBS 415.72m</strain>
    </source>
</reference>
<feature type="region of interest" description="Disordered" evidence="1">
    <location>
        <begin position="327"/>
        <end position="367"/>
    </location>
</feature>
<feature type="transmembrane region" description="Helical" evidence="2">
    <location>
        <begin position="606"/>
        <end position="623"/>
    </location>
</feature>
<evidence type="ECO:0000256" key="2">
    <source>
        <dbReference type="SAM" id="Phobius"/>
    </source>
</evidence>
<comment type="caution">
    <text evidence="3">The sequence shown here is derived from an EMBL/GenBank/DDBJ whole genome shotgun (WGS) entry which is preliminary data.</text>
</comment>
<feature type="region of interest" description="Disordered" evidence="1">
    <location>
        <begin position="153"/>
        <end position="277"/>
    </location>
</feature>
<sequence>MWTYTCTDTVQFQNTHCFSLVADFNNGHKDQPCSSPDPSGLEGDEAQSLVFESNRHEEQDNKSSTAPDTVQRTTFASSMTSSFSAAFTSSVAFSSSPAFSSSKSFPSSTTFSSTTFSSSPAVSSSSEALLTFQPPMTIITSITHSGFNHGSFSTLTESNSQTDNTVSQPTIQPSTSLPDKNSIKPSKSQTEEFTDISSSHISTTVESKGTSRIHPDSITSTRRSLEASDQSTTPSKSFTATTSTSQVTQESGVRDSLSRISETKQTTTPHFNASQTTTPTTLYADSISITLLQIKSLSYPDATQFRQLVGSQSSQKRHDKTISGAWQSTTFPSMDKPNSAGQSPVSNTKTRPPAVKLPEEPNMSDRSTRSLIVTTEASHSLDSLEDVASLALAQKATVSQPTGSVNRTRIITALQSHKEAINLSTMTSFPTDVRTLAAIAIPTSVTDLHSSPSTSHNPTKTVSSVIGGAQIPPLFHPVSLGDYFLAAYVPVIITLPLAALAQILSMEVKALAPFHALSRPMGAAATDSLCLPTGGFPGIYKSICLCFRRQGRQPLLFLVDLLVWTTAIIASLSSEAFGIKLHGKCKHDDFRGCYMGIAVFSTQSRIIQSLLGFALCLILLIMYRLRNWQTGIDVPHGRSVAAISMLVTEPRTRRVLQHLRPGSHTGRLSNKDMARQLEGYIFKLAPISSHLTGYKQLVSSRPTQALRKPKPQKTPTTRRSRITEFVDHLPQGFLLQFLVILGTLSFIILIICYETITGADSPFEHFMNSQGFGVKLLFAGLGVVISLFWDDYFAQVALKEPDRQFNRWPRPAKASSVFLVSPPTTAFAALTPATLHRRQFFLMWVAFVTVMSKITPLSLSNIPFSPWLTWETHRVCTWTAVGILTTMILTLGYGLIFVKYSRWPSHPGRLGGIIYYLLTMPSNSNGRTPILRFLDDGMAPGNHVEDIELGNIQRR</sequence>
<dbReference type="EMBL" id="JAFFHA010000003">
    <property type="protein sequence ID" value="KAK4658192.1"/>
    <property type="molecule type" value="Genomic_DNA"/>
</dbReference>
<feature type="compositionally biased region" description="Polar residues" evidence="1">
    <location>
        <begin position="339"/>
        <end position="350"/>
    </location>
</feature>
<feature type="compositionally biased region" description="Polar residues" evidence="1">
    <location>
        <begin position="153"/>
        <end position="188"/>
    </location>
</feature>
<keyword evidence="2" id="KW-0472">Membrane</keyword>
<dbReference type="PANTHER" id="PTHR37544:SF3">
    <property type="entry name" value="SPRAY"/>
    <property type="match status" value="1"/>
</dbReference>
<keyword evidence="4" id="KW-1185">Reference proteome</keyword>
<accession>A0ABR0GR83</accession>
<evidence type="ECO:0000256" key="1">
    <source>
        <dbReference type="SAM" id="MobiDB-lite"/>
    </source>
</evidence>
<keyword evidence="2" id="KW-1133">Transmembrane helix</keyword>
<feature type="compositionally biased region" description="Polar residues" evidence="1">
    <location>
        <begin position="258"/>
        <end position="277"/>
    </location>
</feature>
<keyword evidence="2" id="KW-0812">Transmembrane</keyword>
<proteinExistence type="predicted"/>
<feature type="transmembrane region" description="Helical" evidence="2">
    <location>
        <begin position="879"/>
        <end position="898"/>
    </location>
</feature>
<dbReference type="GeneID" id="87907256"/>
<organism evidence="3 4">
    <name type="scientific">Podospora pseudocomata</name>
    <dbReference type="NCBI Taxonomy" id="2093779"/>
    <lineage>
        <taxon>Eukaryota</taxon>
        <taxon>Fungi</taxon>
        <taxon>Dikarya</taxon>
        <taxon>Ascomycota</taxon>
        <taxon>Pezizomycotina</taxon>
        <taxon>Sordariomycetes</taxon>
        <taxon>Sordariomycetidae</taxon>
        <taxon>Sordariales</taxon>
        <taxon>Podosporaceae</taxon>
        <taxon>Podospora</taxon>
    </lineage>
</organism>
<dbReference type="InterPro" id="IPR021840">
    <property type="entry name" value="DUF3433"/>
</dbReference>
<feature type="transmembrane region" description="Helical" evidence="2">
    <location>
        <begin position="776"/>
        <end position="798"/>
    </location>
</feature>